<reference evidence="2 3" key="1">
    <citation type="submission" date="2020-09" db="EMBL/GenBank/DDBJ databases">
        <title>Photobacterium sp. CAU 1568 isolated from sand of Sido Beach.</title>
        <authorList>
            <person name="Kim W."/>
        </authorList>
    </citation>
    <scope>NUCLEOTIDE SEQUENCE [LARGE SCALE GENOMIC DNA]</scope>
    <source>
        <strain evidence="2 3">CAU 1568</strain>
    </source>
</reference>
<dbReference type="RefSeq" id="WP_192016049.1">
    <property type="nucleotide sequence ID" value="NZ_JACYTP010000006.1"/>
</dbReference>
<accession>A0ABR9BLK0</accession>
<proteinExistence type="predicted"/>
<dbReference type="Proteomes" id="UP000649768">
    <property type="component" value="Unassembled WGS sequence"/>
</dbReference>
<evidence type="ECO:0000256" key="1">
    <source>
        <dbReference type="SAM" id="SignalP"/>
    </source>
</evidence>
<organism evidence="2 3">
    <name type="scientific">Photobacterium arenosum</name>
    <dbReference type="NCBI Taxonomy" id="2774143"/>
    <lineage>
        <taxon>Bacteria</taxon>
        <taxon>Pseudomonadati</taxon>
        <taxon>Pseudomonadota</taxon>
        <taxon>Gammaproteobacteria</taxon>
        <taxon>Vibrionales</taxon>
        <taxon>Vibrionaceae</taxon>
        <taxon>Photobacterium</taxon>
    </lineage>
</organism>
<keyword evidence="3" id="KW-1185">Reference proteome</keyword>
<comment type="caution">
    <text evidence="2">The sequence shown here is derived from an EMBL/GenBank/DDBJ whole genome shotgun (WGS) entry which is preliminary data.</text>
</comment>
<dbReference type="EMBL" id="JACYTP010000006">
    <property type="protein sequence ID" value="MBD8513357.1"/>
    <property type="molecule type" value="Genomic_DNA"/>
</dbReference>
<name>A0ABR9BLK0_9GAMM</name>
<keyword evidence="1" id="KW-0732">Signal</keyword>
<feature type="signal peptide" evidence="1">
    <location>
        <begin position="1"/>
        <end position="21"/>
    </location>
</feature>
<evidence type="ECO:0000313" key="2">
    <source>
        <dbReference type="EMBL" id="MBD8513357.1"/>
    </source>
</evidence>
<sequence>MKNLSTCLFLLLPLLSFHLQAASYSQDSGVISRIFVSAEGAVAAQLKGGFPRATSDNQCPENNGWAGLRMADNTIKSAILAAKTANLSVTITIEGCEGPWFKIKDIYLN</sequence>
<gene>
    <name evidence="2" type="ORF">IFO68_11790</name>
</gene>
<protein>
    <submittedName>
        <fullName evidence="2">Uncharacterized protein</fullName>
    </submittedName>
</protein>
<evidence type="ECO:0000313" key="3">
    <source>
        <dbReference type="Proteomes" id="UP000649768"/>
    </source>
</evidence>
<feature type="chain" id="PRO_5046504183" evidence="1">
    <location>
        <begin position="22"/>
        <end position="109"/>
    </location>
</feature>